<sequence>MNFKAHTLFLLCTLVLSFLTTYSQNKTRPLEKIRALDLDSSKYEVIVYHPEGAHEKAKDLGPLMADALEYYEENFGTDLNFRLALLDENTWHALDTDVPYGLPFYSAGNTSIAIIPSRADGVVYDFMLKIKDKVSPDLRSEISEMGYSYEKFSAKMLDLIGFHEIGHAYMNAYGINVTNHWLNEFVANYFSYAFLRRTNPDLADLWDLSNRVILDAYSPIHNSLDTFNEKYAGVGVADYAWYQCMFEKRANQLFDKRGERFLKELKEEFPAGAEDLDDNEALLSRLEKIEPGFVEWSEEFK</sequence>
<accession>A0ABT0Z0T4</accession>
<reference evidence="1" key="1">
    <citation type="submission" date="2022-06" db="EMBL/GenBank/DDBJ databases">
        <title>Gramella sediminis sp. nov., isolated from deep-sea sediment of the Indian Ocean.</title>
        <authorList>
            <person name="Yang L."/>
        </authorList>
    </citation>
    <scope>NUCLEOTIDE SEQUENCE</scope>
    <source>
        <strain evidence="1">HMD3159</strain>
    </source>
</reference>
<proteinExistence type="predicted"/>
<dbReference type="InterPro" id="IPR027268">
    <property type="entry name" value="Peptidase_M4/M1_CTD_sf"/>
</dbReference>
<organism evidence="1 2">
    <name type="scientific">Gramella jeungdoensis</name>
    <dbReference type="NCBI Taxonomy" id="708091"/>
    <lineage>
        <taxon>Bacteria</taxon>
        <taxon>Pseudomonadati</taxon>
        <taxon>Bacteroidota</taxon>
        <taxon>Flavobacteriia</taxon>
        <taxon>Flavobacteriales</taxon>
        <taxon>Flavobacteriaceae</taxon>
        <taxon>Christiangramia</taxon>
    </lineage>
</organism>
<dbReference type="Gene3D" id="1.10.390.10">
    <property type="entry name" value="Neutral Protease Domain 2"/>
    <property type="match status" value="1"/>
</dbReference>
<keyword evidence="2" id="KW-1185">Reference proteome</keyword>
<dbReference type="EMBL" id="JAMSCK010000003">
    <property type="protein sequence ID" value="MCM8569331.1"/>
    <property type="molecule type" value="Genomic_DNA"/>
</dbReference>
<name>A0ABT0Z0T4_9FLAO</name>
<gene>
    <name evidence="1" type="ORF">NE848_08065</name>
</gene>
<comment type="caution">
    <text evidence="1">The sequence shown here is derived from an EMBL/GenBank/DDBJ whole genome shotgun (WGS) entry which is preliminary data.</text>
</comment>
<dbReference type="Proteomes" id="UP001155077">
    <property type="component" value="Unassembled WGS sequence"/>
</dbReference>
<dbReference type="RefSeq" id="WP_252112288.1">
    <property type="nucleotide sequence ID" value="NZ_JAMSCK010000003.1"/>
</dbReference>
<evidence type="ECO:0008006" key="3">
    <source>
        <dbReference type="Google" id="ProtNLM"/>
    </source>
</evidence>
<evidence type="ECO:0000313" key="2">
    <source>
        <dbReference type="Proteomes" id="UP001155077"/>
    </source>
</evidence>
<evidence type="ECO:0000313" key="1">
    <source>
        <dbReference type="EMBL" id="MCM8569331.1"/>
    </source>
</evidence>
<protein>
    <recommendedName>
        <fullName evidence="3">DUF1570 domain-containing protein</fullName>
    </recommendedName>
</protein>